<evidence type="ECO:0000256" key="6">
    <source>
        <dbReference type="RuleBase" id="RU365089"/>
    </source>
</evidence>
<reference evidence="8 9" key="1">
    <citation type="journal article" date="2018" name="Sci. Rep.">
        <title>Genomic diversity and distribution of Bifidobacterium longum subsp. longum across the human lifespan.</title>
        <authorList>
            <person name="Odamaki T."/>
            <person name="Bottacini F."/>
            <person name="Kato K."/>
            <person name="Mitsuyama E."/>
            <person name="Yoshida K."/>
            <person name="Horigome A."/>
            <person name="Xiao J.Z."/>
            <person name="van Sinderen D."/>
        </authorList>
    </citation>
    <scope>NUCLEOTIDE SEQUENCE [LARGE SCALE GENOMIC DNA]</scope>
    <source>
        <strain evidence="8 9">MCC10118</strain>
    </source>
</reference>
<keyword evidence="3 6" id="KW-0815">Transposition</keyword>
<keyword evidence="6" id="KW-0814">Transposable element</keyword>
<keyword evidence="5 6" id="KW-0233">DNA recombination</keyword>
<gene>
    <name evidence="8" type="ORF">MCC10118_0964</name>
</gene>
<evidence type="ECO:0000313" key="8">
    <source>
        <dbReference type="EMBL" id="TCF70185.1"/>
    </source>
</evidence>
<dbReference type="GO" id="GO:0004803">
    <property type="term" value="F:transposase activity"/>
    <property type="evidence" value="ECO:0007669"/>
    <property type="project" value="UniProtKB-UniRule"/>
</dbReference>
<comment type="caution">
    <text evidence="8">The sequence shown here is derived from an EMBL/GenBank/DDBJ whole genome shotgun (WGS) entry which is preliminary data.</text>
</comment>
<dbReference type="GO" id="GO:0003677">
    <property type="term" value="F:DNA binding"/>
    <property type="evidence" value="ECO:0007669"/>
    <property type="project" value="UniProtKB-UniRule"/>
</dbReference>
<dbReference type="GO" id="GO:0006313">
    <property type="term" value="P:DNA transposition"/>
    <property type="evidence" value="ECO:0007669"/>
    <property type="project" value="UniProtKB-UniRule"/>
</dbReference>
<evidence type="ECO:0000256" key="2">
    <source>
        <dbReference type="ARBA" id="ARBA00010961"/>
    </source>
</evidence>
<protein>
    <recommendedName>
        <fullName evidence="6">Mutator family transposase</fullName>
    </recommendedName>
</protein>
<dbReference type="PROSITE" id="PS01007">
    <property type="entry name" value="TRANSPOSASE_MUTATOR"/>
    <property type="match status" value="1"/>
</dbReference>
<evidence type="ECO:0000256" key="5">
    <source>
        <dbReference type="ARBA" id="ARBA00023172"/>
    </source>
</evidence>
<dbReference type="PANTHER" id="PTHR33217">
    <property type="entry name" value="TRANSPOSASE FOR INSERTION SEQUENCE ELEMENT IS1081"/>
    <property type="match status" value="1"/>
</dbReference>
<dbReference type="Pfam" id="PF00872">
    <property type="entry name" value="Transposase_mut"/>
    <property type="match status" value="1"/>
</dbReference>
<comment type="similarity">
    <text evidence="2 6">Belongs to the transposase mutator family.</text>
</comment>
<dbReference type="Proteomes" id="UP000293137">
    <property type="component" value="Unassembled WGS sequence"/>
</dbReference>
<name>A0AB74HHW5_BIFLL</name>
<evidence type="ECO:0000256" key="4">
    <source>
        <dbReference type="ARBA" id="ARBA00023125"/>
    </source>
</evidence>
<keyword evidence="4 6" id="KW-0238">DNA-binding</keyword>
<evidence type="ECO:0000256" key="3">
    <source>
        <dbReference type="ARBA" id="ARBA00022578"/>
    </source>
</evidence>
<evidence type="ECO:0000256" key="1">
    <source>
        <dbReference type="ARBA" id="ARBA00002190"/>
    </source>
</evidence>
<accession>A0AB74HHW5</accession>
<organism evidence="8 9">
    <name type="scientific">Bifidobacterium longum subsp. longum</name>
    <dbReference type="NCBI Taxonomy" id="1679"/>
    <lineage>
        <taxon>Bacteria</taxon>
        <taxon>Bacillati</taxon>
        <taxon>Actinomycetota</taxon>
        <taxon>Actinomycetes</taxon>
        <taxon>Bifidobacteriales</taxon>
        <taxon>Bifidobacteriaceae</taxon>
        <taxon>Bifidobacterium</taxon>
    </lineage>
</organism>
<comment type="function">
    <text evidence="1 6">Required for the transposition of the insertion element.</text>
</comment>
<evidence type="ECO:0000256" key="7">
    <source>
        <dbReference type="SAM" id="MobiDB-lite"/>
    </source>
</evidence>
<dbReference type="NCBIfam" id="NF033543">
    <property type="entry name" value="transpos_IS256"/>
    <property type="match status" value="1"/>
</dbReference>
<feature type="region of interest" description="Disordered" evidence="7">
    <location>
        <begin position="1"/>
        <end position="28"/>
    </location>
</feature>
<evidence type="ECO:0000313" key="9">
    <source>
        <dbReference type="Proteomes" id="UP000293137"/>
    </source>
</evidence>
<dbReference type="InterPro" id="IPR001207">
    <property type="entry name" value="Transposase_mutator"/>
</dbReference>
<sequence length="364" mass="41025">MTEHLGRAKHKKSKDGRAANTRNGTTAKTVVTDSVGPVGIEVPRDRDGSFEPVVVRKRQRRLPGVDEVVLSLYARGLTTGEISAHFQEIYGADVSRETVSRITERVVAEKDEWCSRPLDRVYAAVFIDATVVKVRDGQVANRAFYVAVGVDLEGGRDVLGIWASPAAEGARYWLSVLTELKNRGVDDVFFLICDGLKGLPDAVGAVWPLAIVQTCVVHLLRNTFRYASKKDWDAIKRDVKPIYTAAAARDAMLDKWEARYPAIRRLWMDAWERFIPFLDYDVEIRRVICTTNAIESLNARFKRSIRARGHFPDEQAALKCMYLTVRSLDPTGKGRIRWSARWKPALNAFAITFADRWPSEGTQQ</sequence>
<dbReference type="EMBL" id="SHTH01000008">
    <property type="protein sequence ID" value="TCF70185.1"/>
    <property type="molecule type" value="Genomic_DNA"/>
</dbReference>
<dbReference type="PANTHER" id="PTHR33217:SF8">
    <property type="entry name" value="MUTATOR FAMILY TRANSPOSASE"/>
    <property type="match status" value="1"/>
</dbReference>
<dbReference type="AlphaFoldDB" id="A0AB74HHW5"/>
<proteinExistence type="inferred from homology"/>